<dbReference type="InterPro" id="IPR038375">
    <property type="entry name" value="NDUFAF7_sf"/>
</dbReference>
<evidence type="ECO:0000313" key="2">
    <source>
        <dbReference type="Proteomes" id="UP000537825"/>
    </source>
</evidence>
<dbReference type="AlphaFoldDB" id="A0A7X4YHA4"/>
<dbReference type="InterPro" id="IPR011990">
    <property type="entry name" value="TPR-like_helical_dom_sf"/>
</dbReference>
<organism evidence="1 2">
    <name type="scientific">Corallococcus exiguus</name>
    <dbReference type="NCBI Taxonomy" id="83462"/>
    <lineage>
        <taxon>Bacteria</taxon>
        <taxon>Pseudomonadati</taxon>
        <taxon>Myxococcota</taxon>
        <taxon>Myxococcia</taxon>
        <taxon>Myxococcales</taxon>
        <taxon>Cystobacterineae</taxon>
        <taxon>Myxococcaceae</taxon>
        <taxon>Corallococcus</taxon>
    </lineage>
</organism>
<keyword evidence="2" id="KW-1185">Reference proteome</keyword>
<accession>A0A7X4YHA4</accession>
<sequence>MTIGAEDSLTTLETNKPLSESVLWRAQRSYFERVGIDAWRDATVPHYVTCNPTLAHAMAQVVLGFLRDCHAGEARAGSEPFHVLELGAGSGRFAFLFLRVLAELREVMGWSHVPIRYVMSDFTESNLRFWRAHPALRPFVTAGLLDFALVDVERMDSTLELLESKTMLGAGSLGRPLTVIANYVFDGVAQDAFFIEKGQLSECLFTVATETPELDLSAANVLTRLRLASSRRAVHPDYYPEPELNGLLRGYTDRLDGGSVLFPAPALRCLEKLSALASGSLFLLSADKGHLDEASLALEVDPQVTVHGSFSLPVNYHAFQQWFLRKGGEHICADHRQSSLVVAAFILGAPARGMPEARLAYHLAFNGPSPDGFFRLRQGLEAHYEMLEFEQLLAHVRLSRYDARILGDCLPAFSQKMTTLSAQERVALAQAIGRAWANYFHIGESRDLAFAFAACLYQLGEPASALALFEESLALYGEDPRTLWNLAMCLFALGRSEDAARSLVKAGESFPLLHAHIGLLPKSG</sequence>
<dbReference type="SUPFAM" id="SSF53335">
    <property type="entry name" value="S-adenosyl-L-methionine-dependent methyltransferases"/>
    <property type="match status" value="1"/>
</dbReference>
<dbReference type="Gene3D" id="3.40.50.12710">
    <property type="match status" value="1"/>
</dbReference>
<name>A0A7X4YHA4_9BACT</name>
<dbReference type="EMBL" id="JAAAPK010000010">
    <property type="protein sequence ID" value="NBC44392.1"/>
    <property type="molecule type" value="Genomic_DNA"/>
</dbReference>
<dbReference type="InterPro" id="IPR029063">
    <property type="entry name" value="SAM-dependent_MTases_sf"/>
</dbReference>
<dbReference type="Gene3D" id="1.25.40.10">
    <property type="entry name" value="Tetratricopeptide repeat domain"/>
    <property type="match status" value="1"/>
</dbReference>
<dbReference type="Pfam" id="PF12895">
    <property type="entry name" value="ANAPC3"/>
    <property type="match status" value="1"/>
</dbReference>
<reference evidence="1 2" key="1">
    <citation type="submission" date="2020-01" db="EMBL/GenBank/DDBJ databases">
        <title>The draft genome sequence of Corallococcus exiguus DSM 14696.</title>
        <authorList>
            <person name="Zhang X."/>
            <person name="Zhu H."/>
        </authorList>
    </citation>
    <scope>NUCLEOTIDE SEQUENCE [LARGE SCALE GENOMIC DNA]</scope>
    <source>
        <strain evidence="1 2">DSM 14696</strain>
    </source>
</reference>
<proteinExistence type="predicted"/>
<dbReference type="Proteomes" id="UP000537825">
    <property type="component" value="Unassembled WGS sequence"/>
</dbReference>
<gene>
    <name evidence="1" type="ORF">GTZ93_31760</name>
</gene>
<dbReference type="RefSeq" id="WP_139918711.1">
    <property type="nucleotide sequence ID" value="NZ_CBCSLE010000001.1"/>
</dbReference>
<dbReference type="SUPFAM" id="SSF48452">
    <property type="entry name" value="TPR-like"/>
    <property type="match status" value="1"/>
</dbReference>
<comment type="caution">
    <text evidence="1">The sequence shown here is derived from an EMBL/GenBank/DDBJ whole genome shotgun (WGS) entry which is preliminary data.</text>
</comment>
<protein>
    <submittedName>
        <fullName evidence="1">Tetratricopeptide repeat protein</fullName>
    </submittedName>
</protein>
<evidence type="ECO:0000313" key="1">
    <source>
        <dbReference type="EMBL" id="NBC44392.1"/>
    </source>
</evidence>